<sequence>MEACYISFHYFCPEMCPMEIEIDMGSESLVSSALFYFPKRHYIFQRNYSRKQTKFLGRAASRERTLPSQKILISVPWREKTTSTFFFFFKPLGKEVGFQKARGTFRR</sequence>
<evidence type="ECO:0000313" key="1">
    <source>
        <dbReference type="EMBL" id="GIY23587.1"/>
    </source>
</evidence>
<name>A0AAV4RQ99_9ARAC</name>
<reference evidence="1 2" key="1">
    <citation type="submission" date="2021-06" db="EMBL/GenBank/DDBJ databases">
        <title>Caerostris darwini draft genome.</title>
        <authorList>
            <person name="Kono N."/>
            <person name="Arakawa K."/>
        </authorList>
    </citation>
    <scope>NUCLEOTIDE SEQUENCE [LARGE SCALE GENOMIC DNA]</scope>
</reference>
<dbReference type="Proteomes" id="UP001054837">
    <property type="component" value="Unassembled WGS sequence"/>
</dbReference>
<organism evidence="1 2">
    <name type="scientific">Caerostris darwini</name>
    <dbReference type="NCBI Taxonomy" id="1538125"/>
    <lineage>
        <taxon>Eukaryota</taxon>
        <taxon>Metazoa</taxon>
        <taxon>Ecdysozoa</taxon>
        <taxon>Arthropoda</taxon>
        <taxon>Chelicerata</taxon>
        <taxon>Arachnida</taxon>
        <taxon>Araneae</taxon>
        <taxon>Araneomorphae</taxon>
        <taxon>Entelegynae</taxon>
        <taxon>Araneoidea</taxon>
        <taxon>Araneidae</taxon>
        <taxon>Caerostris</taxon>
    </lineage>
</organism>
<protein>
    <submittedName>
        <fullName evidence="1">Uncharacterized protein</fullName>
    </submittedName>
</protein>
<dbReference type="EMBL" id="BPLQ01006564">
    <property type="protein sequence ID" value="GIY23587.1"/>
    <property type="molecule type" value="Genomic_DNA"/>
</dbReference>
<dbReference type="AlphaFoldDB" id="A0AAV4RQ99"/>
<gene>
    <name evidence="1" type="ORF">CDAR_90711</name>
</gene>
<evidence type="ECO:0000313" key="2">
    <source>
        <dbReference type="Proteomes" id="UP001054837"/>
    </source>
</evidence>
<keyword evidence="2" id="KW-1185">Reference proteome</keyword>
<accession>A0AAV4RQ99</accession>
<proteinExistence type="predicted"/>
<comment type="caution">
    <text evidence="1">The sequence shown here is derived from an EMBL/GenBank/DDBJ whole genome shotgun (WGS) entry which is preliminary data.</text>
</comment>